<evidence type="ECO:0000259" key="4">
    <source>
        <dbReference type="Pfam" id="PF06722"/>
    </source>
</evidence>
<dbReference type="PANTHER" id="PTHR48050:SF13">
    <property type="entry name" value="STEROL 3-BETA-GLUCOSYLTRANSFERASE UGT80A2"/>
    <property type="match status" value="1"/>
</dbReference>
<name>A0A1I3JPP1_9PSEU</name>
<dbReference type="InterPro" id="IPR002213">
    <property type="entry name" value="UDP_glucos_trans"/>
</dbReference>
<dbReference type="Gene3D" id="3.40.50.2000">
    <property type="entry name" value="Glycogen Phosphorylase B"/>
    <property type="match status" value="2"/>
</dbReference>
<evidence type="ECO:0000259" key="5">
    <source>
        <dbReference type="Pfam" id="PF21036"/>
    </source>
</evidence>
<keyword evidence="7" id="KW-1185">Reference proteome</keyword>
<evidence type="ECO:0000313" key="6">
    <source>
        <dbReference type="EMBL" id="SFI62227.1"/>
    </source>
</evidence>
<dbReference type="EMBL" id="FORP01000001">
    <property type="protein sequence ID" value="SFI62227.1"/>
    <property type="molecule type" value="Genomic_DNA"/>
</dbReference>
<evidence type="ECO:0000313" key="7">
    <source>
        <dbReference type="Proteomes" id="UP000199025"/>
    </source>
</evidence>
<dbReference type="PANTHER" id="PTHR48050">
    <property type="entry name" value="STEROL 3-BETA-GLUCOSYLTRANSFERASE"/>
    <property type="match status" value="1"/>
</dbReference>
<dbReference type="GO" id="GO:0017000">
    <property type="term" value="P:antibiotic biosynthetic process"/>
    <property type="evidence" value="ECO:0007669"/>
    <property type="project" value="UniProtKB-ARBA"/>
</dbReference>
<dbReference type="OrthoDB" id="5488434at2"/>
<keyword evidence="3 6" id="KW-0808">Transferase</keyword>
<reference evidence="6 7" key="1">
    <citation type="submission" date="2016-10" db="EMBL/GenBank/DDBJ databases">
        <authorList>
            <person name="de Groot N.N."/>
        </authorList>
    </citation>
    <scope>NUCLEOTIDE SEQUENCE [LARGE SCALE GENOMIC DNA]</scope>
    <source>
        <strain evidence="6 7">DSM 44468</strain>
    </source>
</reference>
<comment type="similarity">
    <text evidence="1">Belongs to the glycosyltransferase 28 family.</text>
</comment>
<dbReference type="Pfam" id="PF21036">
    <property type="entry name" value="EryCIII-like_N"/>
    <property type="match status" value="1"/>
</dbReference>
<keyword evidence="2" id="KW-0328">Glycosyltransferase</keyword>
<sequence>MRVLFVVTPGIGHLFPTVPLAWALRITGHEVLVATTGAAARAAAEAGLPVADVFPGRDFAALMSERFRSDPELVKLITRENTDLAAVVPMLADMSTRLTDGTTSTVEQWRPDVIVQSATEAAAFAAAGRFGIPLVRHGFGFLRAAGMGKLIVSHMTEVMRRLDVTAVPEYQAAIDVAPPSLVPAVEGWSMRYVPYNRGAVLTDDLVRTGPATGRPRVAVTLGTVATGLTGLGPVARLLSVADQVDAEFVVALGDADTSGLGPVPDNVRLAGWIPLDALLRTSTALVHHGGAGTTLGALVAGVPQLVLPSGSDRYLNAAAVRDGGAGLSAAEGDLDAELLTRLSEDGDLRRRAQEVRAEIAALPSPVEIAERVIDLVR</sequence>
<accession>A0A1I3JPP1</accession>
<dbReference type="InterPro" id="IPR048284">
    <property type="entry name" value="EryCIII-like_N"/>
</dbReference>
<dbReference type="InterPro" id="IPR010610">
    <property type="entry name" value="EryCIII-like_C"/>
</dbReference>
<dbReference type="GO" id="GO:0016758">
    <property type="term" value="F:hexosyltransferase activity"/>
    <property type="evidence" value="ECO:0007669"/>
    <property type="project" value="UniProtKB-ARBA"/>
</dbReference>
<dbReference type="AlphaFoldDB" id="A0A1I3JPP1"/>
<dbReference type="SUPFAM" id="SSF53756">
    <property type="entry name" value="UDP-Glycosyltransferase/glycogen phosphorylase"/>
    <property type="match status" value="1"/>
</dbReference>
<dbReference type="RefSeq" id="WP_091503635.1">
    <property type="nucleotide sequence ID" value="NZ_FORP01000001.1"/>
</dbReference>
<proteinExistence type="inferred from homology"/>
<dbReference type="Pfam" id="PF06722">
    <property type="entry name" value="EryCIII-like_C"/>
    <property type="match status" value="1"/>
</dbReference>
<feature type="domain" description="Erythromycin biosynthesis protein CIII-like N-terminal" evidence="5">
    <location>
        <begin position="22"/>
        <end position="222"/>
    </location>
</feature>
<evidence type="ECO:0000256" key="3">
    <source>
        <dbReference type="ARBA" id="ARBA00022679"/>
    </source>
</evidence>
<dbReference type="GO" id="GO:0008194">
    <property type="term" value="F:UDP-glycosyltransferase activity"/>
    <property type="evidence" value="ECO:0007669"/>
    <property type="project" value="InterPro"/>
</dbReference>
<dbReference type="InterPro" id="IPR050426">
    <property type="entry name" value="Glycosyltransferase_28"/>
</dbReference>
<evidence type="ECO:0000256" key="1">
    <source>
        <dbReference type="ARBA" id="ARBA00006962"/>
    </source>
</evidence>
<dbReference type="Proteomes" id="UP000199025">
    <property type="component" value="Unassembled WGS sequence"/>
</dbReference>
<dbReference type="CDD" id="cd03784">
    <property type="entry name" value="GT1_Gtf-like"/>
    <property type="match status" value="1"/>
</dbReference>
<feature type="domain" description="Erythromycin biosynthesis protein CIII-like C-terminal" evidence="4">
    <location>
        <begin position="236"/>
        <end position="375"/>
    </location>
</feature>
<protein>
    <submittedName>
        <fullName evidence="6">8-demethyltetracenomycin C L-rhamnosyltransferase</fullName>
    </submittedName>
</protein>
<dbReference type="FunFam" id="3.40.50.2000:FF:000072">
    <property type="entry name" value="Glycosyl transferase"/>
    <property type="match status" value="1"/>
</dbReference>
<organism evidence="6 7">
    <name type="scientific">Amycolatopsis sacchari</name>
    <dbReference type="NCBI Taxonomy" id="115433"/>
    <lineage>
        <taxon>Bacteria</taxon>
        <taxon>Bacillati</taxon>
        <taxon>Actinomycetota</taxon>
        <taxon>Actinomycetes</taxon>
        <taxon>Pseudonocardiales</taxon>
        <taxon>Pseudonocardiaceae</taxon>
        <taxon>Amycolatopsis</taxon>
    </lineage>
</organism>
<evidence type="ECO:0000256" key="2">
    <source>
        <dbReference type="ARBA" id="ARBA00022676"/>
    </source>
</evidence>
<dbReference type="STRING" id="115433.SAMN05421835_101225"/>
<gene>
    <name evidence="6" type="ORF">SAMN05421835_101225</name>
</gene>